<proteinExistence type="predicted"/>
<dbReference type="Proteomes" id="UP001480595">
    <property type="component" value="Unassembled WGS sequence"/>
</dbReference>
<comment type="caution">
    <text evidence="1">The sequence shown here is derived from an EMBL/GenBank/DDBJ whole genome shotgun (WGS) entry which is preliminary data.</text>
</comment>
<evidence type="ECO:0000313" key="2">
    <source>
        <dbReference type="Proteomes" id="UP001480595"/>
    </source>
</evidence>
<dbReference type="EMBL" id="JAQQWL010000009">
    <property type="protein sequence ID" value="KAK8058081.1"/>
    <property type="molecule type" value="Genomic_DNA"/>
</dbReference>
<dbReference type="GeneID" id="92093001"/>
<name>A0ABR1UGQ5_9PEZI</name>
<reference evidence="1 2" key="1">
    <citation type="submission" date="2023-01" db="EMBL/GenBank/DDBJ databases">
        <title>Analysis of 21 Apiospora genomes using comparative genomics revels a genus with tremendous synthesis potential of carbohydrate active enzymes and secondary metabolites.</title>
        <authorList>
            <person name="Sorensen T."/>
        </authorList>
    </citation>
    <scope>NUCLEOTIDE SEQUENCE [LARGE SCALE GENOMIC DNA]</scope>
    <source>
        <strain evidence="1 2">CBS 135458</strain>
    </source>
</reference>
<organism evidence="1 2">
    <name type="scientific">Apiospora phragmitis</name>
    <dbReference type="NCBI Taxonomy" id="2905665"/>
    <lineage>
        <taxon>Eukaryota</taxon>
        <taxon>Fungi</taxon>
        <taxon>Dikarya</taxon>
        <taxon>Ascomycota</taxon>
        <taxon>Pezizomycotina</taxon>
        <taxon>Sordariomycetes</taxon>
        <taxon>Xylariomycetidae</taxon>
        <taxon>Amphisphaeriales</taxon>
        <taxon>Apiosporaceae</taxon>
        <taxon>Apiospora</taxon>
    </lineage>
</organism>
<protein>
    <submittedName>
        <fullName evidence="1">Uncharacterized protein</fullName>
    </submittedName>
</protein>
<gene>
    <name evidence="1" type="ORF">PG994_008529</name>
</gene>
<evidence type="ECO:0000313" key="1">
    <source>
        <dbReference type="EMBL" id="KAK8058081.1"/>
    </source>
</evidence>
<sequence>MAGCSRPRSADIRPGTVGYVDNGRCHRIADLANADELRQKGGSGAFVLPVADSGPPVHAFAGGRQAAAAHLASSGLSPKHLLIIAGG</sequence>
<keyword evidence="2" id="KW-1185">Reference proteome</keyword>
<accession>A0ABR1UGQ5</accession>
<dbReference type="RefSeq" id="XP_066713527.1">
    <property type="nucleotide sequence ID" value="XM_066859938.1"/>
</dbReference>